<evidence type="ECO:0000256" key="2">
    <source>
        <dbReference type="ARBA" id="ARBA00022723"/>
    </source>
</evidence>
<sequence length="277" mass="31652">MISSILTHSEMANEIEATHKNGYKAIAYLPVGCIEQHGPFLPLETDSLIANAFAKDICTMMTEKKYWGYVFPPVHYSPTRSNIGFCGSVSIDEEPFRAYVSQICSSLMKHPFDVLVIVSGHGPADPSLKEISFQLVNKQFLNYSKQVIPAVVISIFEHSYKIEKRFKQKPGKHADWREFLMLYRLLGEKYFDGDRLNRLKDFSDSNSFENTPSLILGIPIEYRSTDGVIGDPLPHGDADWETLANEIWEYLLLVTIERLIKEFESFNNRWGVKSITD</sequence>
<name>A0A1F7RZ20_9BACT</name>
<dbReference type="PANTHER" id="PTHR35005:SF1">
    <property type="entry name" value="2-AMINO-5-FORMYLAMINO-6-RIBOSYLAMINOPYRIMIDIN-4(3H)-ONE 5'-MONOPHOSPHATE DEFORMYLASE"/>
    <property type="match status" value="1"/>
</dbReference>
<dbReference type="Gene3D" id="3.40.50.10310">
    <property type="entry name" value="Creatininase"/>
    <property type="match status" value="1"/>
</dbReference>
<organism evidence="6 7">
    <name type="scientific">Candidatus Schekmanbacteria bacterium RBG_16_38_10</name>
    <dbReference type="NCBI Taxonomy" id="1817879"/>
    <lineage>
        <taxon>Bacteria</taxon>
        <taxon>Candidatus Schekmaniibacteriota</taxon>
    </lineage>
</organism>
<keyword evidence="3" id="KW-0378">Hydrolase</keyword>
<evidence type="ECO:0000256" key="1">
    <source>
        <dbReference type="ARBA" id="ARBA00001947"/>
    </source>
</evidence>
<dbReference type="GO" id="GO:0016811">
    <property type="term" value="F:hydrolase activity, acting on carbon-nitrogen (but not peptide) bonds, in linear amides"/>
    <property type="evidence" value="ECO:0007669"/>
    <property type="project" value="TreeGrafter"/>
</dbReference>
<evidence type="ECO:0000256" key="3">
    <source>
        <dbReference type="ARBA" id="ARBA00022801"/>
    </source>
</evidence>
<dbReference type="GO" id="GO:0046872">
    <property type="term" value="F:metal ion binding"/>
    <property type="evidence" value="ECO:0007669"/>
    <property type="project" value="UniProtKB-KW"/>
</dbReference>
<evidence type="ECO:0008006" key="8">
    <source>
        <dbReference type="Google" id="ProtNLM"/>
    </source>
</evidence>
<dbReference type="Pfam" id="PF02633">
    <property type="entry name" value="Creatininase"/>
    <property type="match status" value="1"/>
</dbReference>
<dbReference type="PANTHER" id="PTHR35005">
    <property type="entry name" value="3-DEHYDRO-SCYLLO-INOSOSE HYDROLASE"/>
    <property type="match status" value="1"/>
</dbReference>
<evidence type="ECO:0000256" key="5">
    <source>
        <dbReference type="ARBA" id="ARBA00024029"/>
    </source>
</evidence>
<comment type="cofactor">
    <cofactor evidence="1">
        <name>Zn(2+)</name>
        <dbReference type="ChEBI" id="CHEBI:29105"/>
    </cofactor>
</comment>
<dbReference type="Proteomes" id="UP000178797">
    <property type="component" value="Unassembled WGS sequence"/>
</dbReference>
<dbReference type="GO" id="GO:0009231">
    <property type="term" value="P:riboflavin biosynthetic process"/>
    <property type="evidence" value="ECO:0007669"/>
    <property type="project" value="TreeGrafter"/>
</dbReference>
<proteinExistence type="inferred from homology"/>
<protein>
    <recommendedName>
        <fullName evidence="8">Creatinine amidohydrolase</fullName>
    </recommendedName>
</protein>
<keyword evidence="2" id="KW-0479">Metal-binding</keyword>
<dbReference type="SUPFAM" id="SSF102215">
    <property type="entry name" value="Creatininase"/>
    <property type="match status" value="1"/>
</dbReference>
<keyword evidence="4" id="KW-0862">Zinc</keyword>
<evidence type="ECO:0000313" key="7">
    <source>
        <dbReference type="Proteomes" id="UP000178797"/>
    </source>
</evidence>
<evidence type="ECO:0000256" key="4">
    <source>
        <dbReference type="ARBA" id="ARBA00022833"/>
    </source>
</evidence>
<comment type="similarity">
    <text evidence="5">Belongs to the creatininase superfamily.</text>
</comment>
<dbReference type="EMBL" id="MGDE01000071">
    <property type="protein sequence ID" value="OGL46803.1"/>
    <property type="molecule type" value="Genomic_DNA"/>
</dbReference>
<dbReference type="InterPro" id="IPR003785">
    <property type="entry name" value="Creatininase/forma_Hydrolase"/>
</dbReference>
<evidence type="ECO:0000313" key="6">
    <source>
        <dbReference type="EMBL" id="OGL46803.1"/>
    </source>
</evidence>
<dbReference type="AlphaFoldDB" id="A0A1F7RZ20"/>
<comment type="caution">
    <text evidence="6">The sequence shown here is derived from an EMBL/GenBank/DDBJ whole genome shotgun (WGS) entry which is preliminary data.</text>
</comment>
<gene>
    <name evidence="6" type="ORF">A2W05_05370</name>
</gene>
<accession>A0A1F7RZ20</accession>
<reference evidence="6 7" key="1">
    <citation type="journal article" date="2016" name="Nat. Commun.">
        <title>Thousands of microbial genomes shed light on interconnected biogeochemical processes in an aquifer system.</title>
        <authorList>
            <person name="Anantharaman K."/>
            <person name="Brown C.T."/>
            <person name="Hug L.A."/>
            <person name="Sharon I."/>
            <person name="Castelle C.J."/>
            <person name="Probst A.J."/>
            <person name="Thomas B.C."/>
            <person name="Singh A."/>
            <person name="Wilkins M.J."/>
            <person name="Karaoz U."/>
            <person name="Brodie E.L."/>
            <person name="Williams K.H."/>
            <person name="Hubbard S.S."/>
            <person name="Banfield J.F."/>
        </authorList>
    </citation>
    <scope>NUCLEOTIDE SEQUENCE [LARGE SCALE GENOMIC DNA]</scope>
</reference>
<dbReference type="InterPro" id="IPR024087">
    <property type="entry name" value="Creatininase-like_sf"/>
</dbReference>